<keyword evidence="1" id="KW-1133">Transmembrane helix</keyword>
<dbReference type="EMBL" id="CAXIEN010000420">
    <property type="protein sequence ID" value="CAL1297308.1"/>
    <property type="molecule type" value="Genomic_DNA"/>
</dbReference>
<evidence type="ECO:0000313" key="3">
    <source>
        <dbReference type="Proteomes" id="UP001497382"/>
    </source>
</evidence>
<protein>
    <submittedName>
        <fullName evidence="2">Uncharacterized protein</fullName>
    </submittedName>
</protein>
<comment type="caution">
    <text evidence="2">The sequence shown here is derived from an EMBL/GenBank/DDBJ whole genome shotgun (WGS) entry which is preliminary data.</text>
</comment>
<dbReference type="Proteomes" id="UP001497382">
    <property type="component" value="Unassembled WGS sequence"/>
</dbReference>
<reference evidence="2 3" key="1">
    <citation type="submission" date="2024-04" db="EMBL/GenBank/DDBJ databases">
        <authorList>
            <person name="Rising A."/>
            <person name="Reimegard J."/>
            <person name="Sonavane S."/>
            <person name="Akerstrom W."/>
            <person name="Nylinder S."/>
            <person name="Hedman E."/>
            <person name="Kallberg Y."/>
        </authorList>
    </citation>
    <scope>NUCLEOTIDE SEQUENCE [LARGE SCALE GENOMIC DNA]</scope>
</reference>
<gene>
    <name evidence="2" type="ORF">LARSCL_LOCUS20236</name>
</gene>
<keyword evidence="1" id="KW-0472">Membrane</keyword>
<dbReference type="AlphaFoldDB" id="A0AAV2BM32"/>
<accession>A0AAV2BM32</accession>
<evidence type="ECO:0000313" key="2">
    <source>
        <dbReference type="EMBL" id="CAL1297308.1"/>
    </source>
</evidence>
<feature type="transmembrane region" description="Helical" evidence="1">
    <location>
        <begin position="85"/>
        <end position="105"/>
    </location>
</feature>
<proteinExistence type="predicted"/>
<evidence type="ECO:0000256" key="1">
    <source>
        <dbReference type="SAM" id="Phobius"/>
    </source>
</evidence>
<name>A0AAV2BM32_9ARAC</name>
<keyword evidence="1" id="KW-0812">Transmembrane</keyword>
<sequence length="255" mass="29110">MFCVTNSQINRYLLMTFLYFDSVFSRTTEGTQEMRDVNTNHNYTDKEEILRFDFFRFTTSKELDDLILTTHHPVDYESRRPDRNFFLYSLITSLLISCVVLFVYICMKIQIKSNCCSAEFDSHSPVSSGVTLQRSSERTDFFPQLNRSPVGSNQFTDSGRELFGESTRIDLISELGSNRGATDTIEVTISVISSTDSSVSHDRRVSGQMVADRPPDYSTVALNDLIDPNKAMFPVVKKENETPPPEYSKGNLFFL</sequence>
<keyword evidence="3" id="KW-1185">Reference proteome</keyword>
<organism evidence="2 3">
    <name type="scientific">Larinioides sclopetarius</name>
    <dbReference type="NCBI Taxonomy" id="280406"/>
    <lineage>
        <taxon>Eukaryota</taxon>
        <taxon>Metazoa</taxon>
        <taxon>Ecdysozoa</taxon>
        <taxon>Arthropoda</taxon>
        <taxon>Chelicerata</taxon>
        <taxon>Arachnida</taxon>
        <taxon>Araneae</taxon>
        <taxon>Araneomorphae</taxon>
        <taxon>Entelegynae</taxon>
        <taxon>Araneoidea</taxon>
        <taxon>Araneidae</taxon>
        <taxon>Larinioides</taxon>
    </lineage>
</organism>